<organism evidence="1 2">
    <name type="scientific">Morus notabilis</name>
    <dbReference type="NCBI Taxonomy" id="981085"/>
    <lineage>
        <taxon>Eukaryota</taxon>
        <taxon>Viridiplantae</taxon>
        <taxon>Streptophyta</taxon>
        <taxon>Embryophyta</taxon>
        <taxon>Tracheophyta</taxon>
        <taxon>Spermatophyta</taxon>
        <taxon>Magnoliopsida</taxon>
        <taxon>eudicotyledons</taxon>
        <taxon>Gunneridae</taxon>
        <taxon>Pentapetalae</taxon>
        <taxon>rosids</taxon>
        <taxon>fabids</taxon>
        <taxon>Rosales</taxon>
        <taxon>Moraceae</taxon>
        <taxon>Moreae</taxon>
        <taxon>Morus</taxon>
    </lineage>
</organism>
<sequence>MNLNSESDQNLYADSDATAHMINKGGLRHSVAAMGSTGLKVRSKSVGLKAMVGRRLELGSLFVLGAIKC</sequence>
<accession>W9RIW3</accession>
<dbReference type="EMBL" id="KE345116">
    <property type="protein sequence ID" value="EXB93990.1"/>
    <property type="molecule type" value="Genomic_DNA"/>
</dbReference>
<evidence type="ECO:0000313" key="1">
    <source>
        <dbReference type="EMBL" id="EXB93990.1"/>
    </source>
</evidence>
<keyword evidence="2" id="KW-1185">Reference proteome</keyword>
<dbReference type="AlphaFoldDB" id="W9RIW3"/>
<name>W9RIW3_9ROSA</name>
<proteinExistence type="predicted"/>
<reference evidence="2" key="1">
    <citation type="submission" date="2013-01" db="EMBL/GenBank/DDBJ databases">
        <title>Draft Genome Sequence of a Mulberry Tree, Morus notabilis C.K. Schneid.</title>
        <authorList>
            <person name="He N."/>
            <person name="Zhao S."/>
        </authorList>
    </citation>
    <scope>NUCLEOTIDE SEQUENCE</scope>
</reference>
<protein>
    <submittedName>
        <fullName evidence="1">Uncharacterized protein</fullName>
    </submittedName>
</protein>
<evidence type="ECO:0000313" key="2">
    <source>
        <dbReference type="Proteomes" id="UP000030645"/>
    </source>
</evidence>
<dbReference type="Proteomes" id="UP000030645">
    <property type="component" value="Unassembled WGS sequence"/>
</dbReference>
<gene>
    <name evidence="1" type="ORF">L484_015538</name>
</gene>